<evidence type="ECO:0000256" key="3">
    <source>
        <dbReference type="ARBA" id="ARBA00022563"/>
    </source>
</evidence>
<comment type="caution">
    <text evidence="6">Lacks conserved residue(s) required for the propagation of feature annotation.</text>
</comment>
<dbReference type="InterPro" id="IPR019798">
    <property type="entry name" value="Ser_HO-MeTrfase_PLP_BS"/>
</dbReference>
<comment type="pathway">
    <text evidence="6">One-carbon metabolism; tetrahydrofolate interconversion.</text>
</comment>
<dbReference type="Proteomes" id="UP000601361">
    <property type="component" value="Unassembled WGS sequence"/>
</dbReference>
<gene>
    <name evidence="6 8" type="primary">glyA</name>
    <name evidence="8" type="ORF">GCM10011378_14950</name>
</gene>
<feature type="site" description="Plays an important role in substrate specificity" evidence="6">
    <location>
        <position position="252"/>
    </location>
</feature>
<dbReference type="PANTHER" id="PTHR11680">
    <property type="entry name" value="SERINE HYDROXYMETHYLTRANSFERASE"/>
    <property type="match status" value="1"/>
</dbReference>
<feature type="modified residue" description="N6-(pyridoxal phosphate)lysine" evidence="6">
    <location>
        <position position="253"/>
    </location>
</feature>
<dbReference type="InterPro" id="IPR015422">
    <property type="entry name" value="PyrdxlP-dep_Trfase_small"/>
</dbReference>
<protein>
    <recommendedName>
        <fullName evidence="6">Serine hydroxymethyltransferase</fullName>
        <shortName evidence="6">SHMT</shortName>
        <shortName evidence="6">Serine methylase</shortName>
        <ecNumber evidence="6">2.1.2.1</ecNumber>
    </recommendedName>
</protein>
<comment type="caution">
    <text evidence="8">The sequence shown here is derived from an EMBL/GenBank/DDBJ whole genome shotgun (WGS) entry which is preliminary data.</text>
</comment>
<dbReference type="Gene3D" id="3.90.1150.10">
    <property type="entry name" value="Aspartate Aminotransferase, domain 1"/>
    <property type="match status" value="1"/>
</dbReference>
<comment type="cofactor">
    <cofactor evidence="1 6">
        <name>pyridoxal 5'-phosphate</name>
        <dbReference type="ChEBI" id="CHEBI:597326"/>
    </cofactor>
</comment>
<dbReference type="InterPro" id="IPR015424">
    <property type="entry name" value="PyrdxlP-dep_Trfase"/>
</dbReference>
<keyword evidence="9" id="KW-1185">Reference proteome</keyword>
<dbReference type="HAMAP" id="MF_00051">
    <property type="entry name" value="SHMT"/>
    <property type="match status" value="1"/>
</dbReference>
<dbReference type="EC" id="2.1.2.1" evidence="6"/>
<dbReference type="CDD" id="cd00378">
    <property type="entry name" value="SHMT"/>
    <property type="match status" value="1"/>
</dbReference>
<accession>A0ABQ1WP31</accession>
<dbReference type="Gene3D" id="3.40.640.10">
    <property type="entry name" value="Type I PLP-dependent aspartate aminotransferase-like (Major domain)"/>
    <property type="match status" value="1"/>
</dbReference>
<comment type="subunit">
    <text evidence="6">Homodimer.</text>
</comment>
<keyword evidence="6" id="KW-0028">Amino-acid biosynthesis</keyword>
<comment type="catalytic activity">
    <reaction evidence="6">
        <text>(6R)-5,10-methylene-5,6,7,8-tetrahydrofolate + glycine + H2O = (6S)-5,6,7,8-tetrahydrofolate + L-serine</text>
        <dbReference type="Rhea" id="RHEA:15481"/>
        <dbReference type="ChEBI" id="CHEBI:15377"/>
        <dbReference type="ChEBI" id="CHEBI:15636"/>
        <dbReference type="ChEBI" id="CHEBI:33384"/>
        <dbReference type="ChEBI" id="CHEBI:57305"/>
        <dbReference type="ChEBI" id="CHEBI:57453"/>
        <dbReference type="EC" id="2.1.2.1"/>
    </reaction>
</comment>
<evidence type="ECO:0000256" key="2">
    <source>
        <dbReference type="ARBA" id="ARBA00006376"/>
    </source>
</evidence>
<evidence type="ECO:0000256" key="5">
    <source>
        <dbReference type="ARBA" id="ARBA00022898"/>
    </source>
</evidence>
<comment type="function">
    <text evidence="6">Catalyzes the reversible interconversion of serine and glycine with tetrahydrofolate (THF) serving as the one-carbon carrier. This reaction serves as the major source of one-carbon groups required for the biosynthesis of purines, thymidylate, methionine, and other important biomolecules. Also exhibits THF-independent aldolase activity toward beta-hydroxyamino acids, producing glycine and aldehydes, via a retro-aldol mechanism.</text>
</comment>
<keyword evidence="5 6" id="KW-0663">Pyridoxal phosphate</keyword>
<dbReference type="PANTHER" id="PTHR11680:SF35">
    <property type="entry name" value="SERINE HYDROXYMETHYLTRANSFERASE 1"/>
    <property type="match status" value="1"/>
</dbReference>
<feature type="binding site" evidence="6">
    <location>
        <position position="144"/>
    </location>
    <ligand>
        <name>(6S)-5,6,7,8-tetrahydrofolate</name>
        <dbReference type="ChEBI" id="CHEBI:57453"/>
    </ligand>
</feature>
<dbReference type="NCBIfam" id="NF000586">
    <property type="entry name" value="PRK00011.1"/>
    <property type="match status" value="1"/>
</dbReference>
<evidence type="ECO:0000313" key="9">
    <source>
        <dbReference type="Proteomes" id="UP000601361"/>
    </source>
</evidence>
<feature type="domain" description="Serine hydroxymethyltransferase-like" evidence="7">
    <location>
        <begin position="34"/>
        <end position="423"/>
    </location>
</feature>
<comment type="pathway">
    <text evidence="6">Amino-acid biosynthesis; glycine biosynthesis; glycine from L-serine: step 1/1.</text>
</comment>
<dbReference type="Pfam" id="PF00464">
    <property type="entry name" value="SHMT"/>
    <property type="match status" value="1"/>
</dbReference>
<dbReference type="InterPro" id="IPR001085">
    <property type="entry name" value="Ser_HO-MeTrfase"/>
</dbReference>
<evidence type="ECO:0000256" key="6">
    <source>
        <dbReference type="HAMAP-Rule" id="MF_00051"/>
    </source>
</evidence>
<evidence type="ECO:0000256" key="1">
    <source>
        <dbReference type="ARBA" id="ARBA00001933"/>
    </source>
</evidence>
<evidence type="ECO:0000256" key="4">
    <source>
        <dbReference type="ARBA" id="ARBA00022679"/>
    </source>
</evidence>
<name>A0ABQ1WP31_9BACT</name>
<sequence length="454" mass="49486">MARATATLSGNLITSSAFTLTFEAMETQAPTLALDTAVFDLIQKEKERQTHGLELIASENYVSEQVMRAQGSILTNKYAEGLPGKRYYGGCEIVDQIEQLAIDRAKELFGVEWVNVQPHSGAQANAAVMLAVLNPGDKILGFDLSHGGHLTHGSPVNFSGKLYQPTFYGVERETGLIDWDKVKETARREQPKLIICGASAYSRDWNYQALREAADEVGALLLADISHPSGLIAKGLLNNPFDYCHIVTTTTHKTLRGPRGGLILLGKDFENPFGLKTPKGEIRMMSSLLDSAVFPGTQGGPLEHVIGAKAVAFGEALSDTYTDYTHQVIKNAQALAGAFVERGYQIISGGTDNHLMLIDLRSKGLTGKLAENTLIKAEITINKNMVPFDDKSPFVTSGMRIGSAAVTTRGLKETDMARIVGFIDEVLTHNADDARLARVRGEINEWMQQYPLFA</sequence>
<comment type="similarity">
    <text evidence="2 6">Belongs to the SHMT family.</text>
</comment>
<dbReference type="PIRSF" id="PIRSF000412">
    <property type="entry name" value="SHMT"/>
    <property type="match status" value="1"/>
</dbReference>
<feature type="binding site" evidence="6">
    <location>
        <begin position="148"/>
        <end position="150"/>
    </location>
    <ligand>
        <name>(6S)-5,6,7,8-tetrahydrofolate</name>
        <dbReference type="ChEBI" id="CHEBI:57453"/>
    </ligand>
</feature>
<feature type="binding site" evidence="6">
    <location>
        <begin position="392"/>
        <end position="394"/>
    </location>
    <ligand>
        <name>(6S)-5,6,7,8-tetrahydrofolate</name>
        <dbReference type="ChEBI" id="CHEBI:57453"/>
    </ligand>
</feature>
<comment type="subcellular location">
    <subcellularLocation>
        <location evidence="6">Cytoplasm</location>
    </subcellularLocation>
</comment>
<evidence type="ECO:0000259" key="7">
    <source>
        <dbReference type="Pfam" id="PF00464"/>
    </source>
</evidence>
<dbReference type="PROSITE" id="PS00096">
    <property type="entry name" value="SHMT"/>
    <property type="match status" value="1"/>
</dbReference>
<evidence type="ECO:0000313" key="8">
    <source>
        <dbReference type="EMBL" id="GGG39678.1"/>
    </source>
</evidence>
<keyword evidence="6" id="KW-0963">Cytoplasm</keyword>
<reference evidence="9" key="1">
    <citation type="journal article" date="2019" name="Int. J. Syst. Evol. Microbiol.">
        <title>The Global Catalogue of Microorganisms (GCM) 10K type strain sequencing project: providing services to taxonomists for standard genome sequencing and annotation.</title>
        <authorList>
            <consortium name="The Broad Institute Genomics Platform"/>
            <consortium name="The Broad Institute Genome Sequencing Center for Infectious Disease"/>
            <person name="Wu L."/>
            <person name="Ma J."/>
        </authorList>
    </citation>
    <scope>NUCLEOTIDE SEQUENCE [LARGE SCALE GENOMIC DNA]</scope>
    <source>
        <strain evidence="9">CGMCC 1.12990</strain>
    </source>
</reference>
<dbReference type="InterPro" id="IPR015421">
    <property type="entry name" value="PyrdxlP-dep_Trfase_major"/>
</dbReference>
<organism evidence="8 9">
    <name type="scientific">Hymenobacter glacieicola</name>
    <dbReference type="NCBI Taxonomy" id="1562124"/>
    <lineage>
        <taxon>Bacteria</taxon>
        <taxon>Pseudomonadati</taxon>
        <taxon>Bacteroidota</taxon>
        <taxon>Cytophagia</taxon>
        <taxon>Cytophagales</taxon>
        <taxon>Hymenobacteraceae</taxon>
        <taxon>Hymenobacter</taxon>
    </lineage>
</organism>
<dbReference type="SUPFAM" id="SSF53383">
    <property type="entry name" value="PLP-dependent transferases"/>
    <property type="match status" value="1"/>
</dbReference>
<dbReference type="InterPro" id="IPR049943">
    <property type="entry name" value="Ser_HO-MeTrfase-like"/>
</dbReference>
<keyword evidence="4 6" id="KW-0808">Transferase</keyword>
<dbReference type="EMBL" id="BMGS01000003">
    <property type="protein sequence ID" value="GGG39678.1"/>
    <property type="molecule type" value="Genomic_DNA"/>
</dbReference>
<dbReference type="InterPro" id="IPR039429">
    <property type="entry name" value="SHMT-like_dom"/>
</dbReference>
<keyword evidence="3 6" id="KW-0554">One-carbon metabolism</keyword>
<proteinExistence type="inferred from homology"/>